<evidence type="ECO:0000313" key="3">
    <source>
        <dbReference type="Proteomes" id="UP000031599"/>
    </source>
</evidence>
<evidence type="ECO:0000256" key="1">
    <source>
        <dbReference type="SAM" id="MobiDB-lite"/>
    </source>
</evidence>
<feature type="region of interest" description="Disordered" evidence="1">
    <location>
        <begin position="41"/>
        <end position="179"/>
    </location>
</feature>
<feature type="compositionally biased region" description="Acidic residues" evidence="1">
    <location>
        <begin position="146"/>
        <end position="160"/>
    </location>
</feature>
<sequence length="354" mass="35411">MPGTTRWRERRSLGLLAPVLAGVLAGCFAINPLFEAGDDGTSVAGSGDGKGTGSGDGMATGSGDGMATGSGDGMATGSGDGMATGSGDGMATGSGDGMATGSGDGMATGSGDGMATGSGDGMATGSGDGMATGSGDGMATGSGDGMEADSGDGTETETGEDGPAGPPIDSFVDDFEDGEIGPEWSAPACSAGCTIEESGGAMRFGLSGDQACACTLTTGDVYSLIDTRVVLDVPAITNFHPPIRFFMSVSNADGDAIEYGFDGANVFFAEILEGNATIFSSTTMYVPGPRYWQLREQGGQLYFESSPDAAAWDLEFQTDTPFYVGAVRFRFGARVADAMPSNIGISVPNYNVLP</sequence>
<reference evidence="2 3" key="1">
    <citation type="submission" date="2014-12" db="EMBL/GenBank/DDBJ databases">
        <title>Genome assembly of Enhygromyxa salina DSM 15201.</title>
        <authorList>
            <person name="Sharma G."/>
            <person name="Subramanian S."/>
        </authorList>
    </citation>
    <scope>NUCLEOTIDE SEQUENCE [LARGE SCALE GENOMIC DNA]</scope>
    <source>
        <strain evidence="2 3">DSM 15201</strain>
    </source>
</reference>
<dbReference type="PANTHER" id="PTHR40903">
    <property type="entry name" value="GLYCINE-RICH CELL WALL STRUCTURAL PROTEIN 1-LIKE"/>
    <property type="match status" value="1"/>
</dbReference>
<dbReference type="PANTHER" id="PTHR40903:SF1">
    <property type="entry name" value="HYPHALLY REGULATED CELL WALL PROTEIN 3"/>
    <property type="match status" value="1"/>
</dbReference>
<gene>
    <name evidence="2" type="ORF">DB30_05710</name>
</gene>
<feature type="compositionally biased region" description="Gly residues" evidence="1">
    <location>
        <begin position="46"/>
        <end position="144"/>
    </location>
</feature>
<organism evidence="2 3">
    <name type="scientific">Enhygromyxa salina</name>
    <dbReference type="NCBI Taxonomy" id="215803"/>
    <lineage>
        <taxon>Bacteria</taxon>
        <taxon>Pseudomonadati</taxon>
        <taxon>Myxococcota</taxon>
        <taxon>Polyangia</taxon>
        <taxon>Nannocystales</taxon>
        <taxon>Nannocystaceae</taxon>
        <taxon>Enhygromyxa</taxon>
    </lineage>
</organism>
<evidence type="ECO:0000313" key="2">
    <source>
        <dbReference type="EMBL" id="KIG15378.1"/>
    </source>
</evidence>
<protein>
    <submittedName>
        <fullName evidence="2">Ribonucleotide reductase of class II (Coenzyme B12-dependent)</fullName>
    </submittedName>
</protein>
<dbReference type="AlphaFoldDB" id="A0A0C1ZWE4"/>
<accession>A0A0C1ZWE4</accession>
<name>A0A0C1ZWE4_9BACT</name>
<dbReference type="Proteomes" id="UP000031599">
    <property type="component" value="Unassembled WGS sequence"/>
</dbReference>
<comment type="caution">
    <text evidence="2">The sequence shown here is derived from an EMBL/GenBank/DDBJ whole genome shotgun (WGS) entry which is preliminary data.</text>
</comment>
<dbReference type="RefSeq" id="WP_240480295.1">
    <property type="nucleotide sequence ID" value="NZ_JMCC02000056.1"/>
</dbReference>
<proteinExistence type="predicted"/>
<dbReference type="PROSITE" id="PS51257">
    <property type="entry name" value="PROKAR_LIPOPROTEIN"/>
    <property type="match status" value="1"/>
</dbReference>
<dbReference type="EMBL" id="JMCC02000056">
    <property type="protein sequence ID" value="KIG15378.1"/>
    <property type="molecule type" value="Genomic_DNA"/>
</dbReference>